<dbReference type="eggNOG" id="KOG1205">
    <property type="taxonomic scope" value="Eukaryota"/>
</dbReference>
<protein>
    <submittedName>
        <fullName evidence="6">Short-chain dehydrogenase/reductase SDR</fullName>
    </submittedName>
</protein>
<evidence type="ECO:0000259" key="5">
    <source>
        <dbReference type="SMART" id="SM00822"/>
    </source>
</evidence>
<dbReference type="OMA" id="PEMGLYP"/>
<comment type="function">
    <text evidence="3">Putative oxidoreductase.</text>
</comment>
<dbReference type="PRINTS" id="PR00081">
    <property type="entry name" value="GDHRDH"/>
</dbReference>
<comment type="similarity">
    <text evidence="1 4">Belongs to the short-chain dehydrogenases/reductases (SDR) family.</text>
</comment>
<organism evidence="6 7">
    <name type="scientific">Capsaspora owczarzaki (strain ATCC 30864)</name>
    <dbReference type="NCBI Taxonomy" id="595528"/>
    <lineage>
        <taxon>Eukaryota</taxon>
        <taxon>Filasterea</taxon>
        <taxon>Capsaspora</taxon>
    </lineage>
</organism>
<dbReference type="Proteomes" id="UP000008743">
    <property type="component" value="Unassembled WGS sequence"/>
</dbReference>
<dbReference type="PRINTS" id="PR00080">
    <property type="entry name" value="SDRFAMILY"/>
</dbReference>
<dbReference type="STRING" id="595528.A0A0D2WL07"/>
<evidence type="ECO:0000256" key="2">
    <source>
        <dbReference type="ARBA" id="ARBA00023002"/>
    </source>
</evidence>
<dbReference type="InterPro" id="IPR036291">
    <property type="entry name" value="NAD(P)-bd_dom_sf"/>
</dbReference>
<dbReference type="PROSITE" id="PS00061">
    <property type="entry name" value="ADH_SHORT"/>
    <property type="match status" value="1"/>
</dbReference>
<dbReference type="GO" id="GO:0016491">
    <property type="term" value="F:oxidoreductase activity"/>
    <property type="evidence" value="ECO:0007669"/>
    <property type="project" value="UniProtKB-KW"/>
</dbReference>
<gene>
    <name evidence="6" type="ORF">CAOG_001760</name>
</gene>
<dbReference type="FunCoup" id="A0A0D2WL07">
    <property type="interactions" value="115"/>
</dbReference>
<accession>A0A0D2WL07</accession>
<dbReference type="SUPFAM" id="SSF51735">
    <property type="entry name" value="NAD(P)-binding Rossmann-fold domains"/>
    <property type="match status" value="1"/>
</dbReference>
<dbReference type="InterPro" id="IPR057326">
    <property type="entry name" value="KR_dom"/>
</dbReference>
<dbReference type="PhylomeDB" id="A0A0D2WL07"/>
<dbReference type="OrthoDB" id="6251714at2759"/>
<dbReference type="Pfam" id="PF00106">
    <property type="entry name" value="adh_short"/>
    <property type="match status" value="1"/>
</dbReference>
<evidence type="ECO:0000256" key="3">
    <source>
        <dbReference type="ARBA" id="ARBA00037096"/>
    </source>
</evidence>
<keyword evidence="2" id="KW-0560">Oxidoreductase</keyword>
<dbReference type="InterPro" id="IPR020904">
    <property type="entry name" value="Sc_DH/Rdtase_CS"/>
</dbReference>
<dbReference type="RefSeq" id="XP_004364628.1">
    <property type="nucleotide sequence ID" value="XM_004364571.2"/>
</dbReference>
<reference evidence="7" key="1">
    <citation type="submission" date="2011-02" db="EMBL/GenBank/DDBJ databases">
        <title>The Genome Sequence of Capsaspora owczarzaki ATCC 30864.</title>
        <authorList>
            <person name="Russ C."/>
            <person name="Cuomo C."/>
            <person name="Burger G."/>
            <person name="Gray M.W."/>
            <person name="Holland P.W.H."/>
            <person name="King N."/>
            <person name="Lang F.B.F."/>
            <person name="Roger A.J."/>
            <person name="Ruiz-Trillo I."/>
            <person name="Young S.K."/>
            <person name="Zeng Q."/>
            <person name="Gargeya S."/>
            <person name="Alvarado L."/>
            <person name="Berlin A."/>
            <person name="Chapman S.B."/>
            <person name="Chen Z."/>
            <person name="Freedman E."/>
            <person name="Gellesch M."/>
            <person name="Goldberg J."/>
            <person name="Griggs A."/>
            <person name="Gujja S."/>
            <person name="Heilman E."/>
            <person name="Heiman D."/>
            <person name="Howarth C."/>
            <person name="Mehta T."/>
            <person name="Neiman D."/>
            <person name="Pearson M."/>
            <person name="Roberts A."/>
            <person name="Saif S."/>
            <person name="Shea T."/>
            <person name="Shenoy N."/>
            <person name="Sisk P."/>
            <person name="Stolte C."/>
            <person name="Sykes S."/>
            <person name="White J."/>
            <person name="Yandava C."/>
            <person name="Haas B."/>
            <person name="Nusbaum C."/>
            <person name="Birren B."/>
        </authorList>
    </citation>
    <scope>NUCLEOTIDE SEQUENCE</scope>
    <source>
        <strain evidence="7">ATCC 30864</strain>
    </source>
</reference>
<evidence type="ECO:0000313" key="6">
    <source>
        <dbReference type="EMBL" id="KJE90448.1"/>
    </source>
</evidence>
<dbReference type="PANTHER" id="PTHR44196:SF1">
    <property type="entry name" value="DEHYDROGENASE_REDUCTASE SDR FAMILY MEMBER 7B"/>
    <property type="match status" value="1"/>
</dbReference>
<feature type="domain" description="Ketoreductase" evidence="5">
    <location>
        <begin position="46"/>
        <end position="230"/>
    </location>
</feature>
<dbReference type="Gene3D" id="3.40.50.720">
    <property type="entry name" value="NAD(P)-binding Rossmann-like Domain"/>
    <property type="match status" value="1"/>
</dbReference>
<dbReference type="GO" id="GO:0016020">
    <property type="term" value="C:membrane"/>
    <property type="evidence" value="ECO:0007669"/>
    <property type="project" value="TreeGrafter"/>
</dbReference>
<dbReference type="SMART" id="SM00822">
    <property type="entry name" value="PKS_KR"/>
    <property type="match status" value="1"/>
</dbReference>
<dbReference type="InParanoid" id="A0A0D2WL07"/>
<dbReference type="PANTHER" id="PTHR44196">
    <property type="entry name" value="DEHYDROGENASE/REDUCTASE SDR FAMILY MEMBER 7B"/>
    <property type="match status" value="1"/>
</dbReference>
<evidence type="ECO:0000256" key="1">
    <source>
        <dbReference type="ARBA" id="ARBA00006484"/>
    </source>
</evidence>
<dbReference type="EMBL" id="KE346361">
    <property type="protein sequence ID" value="KJE90448.1"/>
    <property type="molecule type" value="Genomic_DNA"/>
</dbReference>
<proteinExistence type="inferred from homology"/>
<dbReference type="AlphaFoldDB" id="A0A0D2WL07"/>
<dbReference type="InterPro" id="IPR002347">
    <property type="entry name" value="SDR_fam"/>
</dbReference>
<name>A0A0D2WL07_CAPO3</name>
<sequence length="307" mass="33566">MALNDHFDALVLSLGLLLSALVGLVSALVGIVLSSFAPRTTLINFSSILITGASAGIGKALAVAYAQDGRTLFLTGRNRERLIETQRECEAKGAQVEITTIDVSDEQAFSKWVEEADKRKPIDLLIANAGTSGSILGTSRTADLKIREMFAINVDGVLNTLLPVFTNMRDRRRGHIVVVSSLSGLFDVPTSVGYSATKAAVFQFTTFLREVMRPHNVRVSVVCPGYVDSNMTRARRSLGSKMPFFMSTDAAIKIITQGIDENRGVIAFPLPMYLIAWFFRSLPPSVSDFIFKLINPTKKLESWNSLS</sequence>
<evidence type="ECO:0000256" key="4">
    <source>
        <dbReference type="RuleBase" id="RU000363"/>
    </source>
</evidence>
<evidence type="ECO:0000313" key="7">
    <source>
        <dbReference type="Proteomes" id="UP000008743"/>
    </source>
</evidence>
<keyword evidence="7" id="KW-1185">Reference proteome</keyword>